<feature type="domain" description="Peptidase M16 C-terminal" evidence="3">
    <location>
        <begin position="198"/>
        <end position="373"/>
    </location>
</feature>
<dbReference type="InterPro" id="IPR011765">
    <property type="entry name" value="Pept_M16_N"/>
</dbReference>
<evidence type="ECO:0000259" key="3">
    <source>
        <dbReference type="Pfam" id="PF05193"/>
    </source>
</evidence>
<evidence type="ECO:0000313" key="4">
    <source>
        <dbReference type="EMBL" id="SUZ97743.1"/>
    </source>
</evidence>
<dbReference type="Pfam" id="PF00675">
    <property type="entry name" value="Peptidase_M16"/>
    <property type="match status" value="1"/>
</dbReference>
<accession>A0A381S9G1</accession>
<gene>
    <name evidence="4" type="ORF">METZ01_LOCUS50597</name>
</gene>
<proteinExistence type="inferred from homology"/>
<dbReference type="Gene3D" id="3.30.830.10">
    <property type="entry name" value="Metalloenzyme, LuxS/M16 peptidase-like"/>
    <property type="match status" value="2"/>
</dbReference>
<name>A0A381S9G1_9ZZZZ</name>
<dbReference type="PANTHER" id="PTHR11851">
    <property type="entry name" value="METALLOPROTEASE"/>
    <property type="match status" value="1"/>
</dbReference>
<dbReference type="PANTHER" id="PTHR11851:SF49">
    <property type="entry name" value="MITOCHONDRIAL-PROCESSING PEPTIDASE SUBUNIT ALPHA"/>
    <property type="match status" value="1"/>
</dbReference>
<dbReference type="InterPro" id="IPR011249">
    <property type="entry name" value="Metalloenz_LuxS/M16"/>
</dbReference>
<dbReference type="Pfam" id="PF05193">
    <property type="entry name" value="Peptidase_M16_C"/>
    <property type="match status" value="1"/>
</dbReference>
<dbReference type="EMBL" id="UINC01002537">
    <property type="protein sequence ID" value="SUZ97743.1"/>
    <property type="molecule type" value="Genomic_DNA"/>
</dbReference>
<dbReference type="SUPFAM" id="SSF63411">
    <property type="entry name" value="LuxS/MPP-like metallohydrolase"/>
    <property type="match status" value="2"/>
</dbReference>
<sequence>MLRCTRWNWQAVIIATGIFSSGTGVVGQTVEFTDTTLQNGLRVIIAEDHVAPVISIAVNYDVGSRNERRGLTGFAHLFEHMMFEGSENVGDGEHFLLIANNGGDVNGTTDKDRTLYFERLPSNQLDLGLFLEADRMASLDITQDNLDNQRQAVQEERRLRIDNQPYGHTFEAIDELAYSNFAYSHSTIGSMTDLTAATVVDIASFFRTYYAPNNAVLALVGDIDAEVALEKVQQYFGRIPRQPEPPTVDLTELPQTEERRASYDDALARLARIDVAYHIPESLTADHDALSVLATILSSGRSSRLYQAIVRDTQLGVNVGAFAVSNRGPSLFRLVGIAAPGADIGALETAIYNQIERIKVEPVENWELAKARNGARRSFVSSLGSSLQRAITLSRYALFYDAPSLINSRAERVGAVSAEDLRRVASTYLNETNRSVIITVPRPAGAQTDQVPGQENF</sequence>
<evidence type="ECO:0008006" key="5">
    <source>
        <dbReference type="Google" id="ProtNLM"/>
    </source>
</evidence>
<reference evidence="4" key="1">
    <citation type="submission" date="2018-05" db="EMBL/GenBank/DDBJ databases">
        <authorList>
            <person name="Lanie J.A."/>
            <person name="Ng W.-L."/>
            <person name="Kazmierczak K.M."/>
            <person name="Andrzejewski T.M."/>
            <person name="Davidsen T.M."/>
            <person name="Wayne K.J."/>
            <person name="Tettelin H."/>
            <person name="Glass J.I."/>
            <person name="Rusch D."/>
            <person name="Podicherti R."/>
            <person name="Tsui H.-C.T."/>
            <person name="Winkler M.E."/>
        </authorList>
    </citation>
    <scope>NUCLEOTIDE SEQUENCE</scope>
</reference>
<organism evidence="4">
    <name type="scientific">marine metagenome</name>
    <dbReference type="NCBI Taxonomy" id="408172"/>
    <lineage>
        <taxon>unclassified sequences</taxon>
        <taxon>metagenomes</taxon>
        <taxon>ecological metagenomes</taxon>
    </lineage>
</organism>
<evidence type="ECO:0000256" key="1">
    <source>
        <dbReference type="ARBA" id="ARBA00007261"/>
    </source>
</evidence>
<comment type="similarity">
    <text evidence="1">Belongs to the peptidase M16 family.</text>
</comment>
<evidence type="ECO:0000259" key="2">
    <source>
        <dbReference type="Pfam" id="PF00675"/>
    </source>
</evidence>
<feature type="domain" description="Peptidase M16 N-terminal" evidence="2">
    <location>
        <begin position="42"/>
        <end position="189"/>
    </location>
</feature>
<dbReference type="GO" id="GO:0046872">
    <property type="term" value="F:metal ion binding"/>
    <property type="evidence" value="ECO:0007669"/>
    <property type="project" value="InterPro"/>
</dbReference>
<dbReference type="AlphaFoldDB" id="A0A381S9G1"/>
<dbReference type="InterPro" id="IPR007863">
    <property type="entry name" value="Peptidase_M16_C"/>
</dbReference>
<dbReference type="InterPro" id="IPR050361">
    <property type="entry name" value="MPP/UQCRC_Complex"/>
</dbReference>
<protein>
    <recommendedName>
        <fullName evidence="5">Peptidase M16 N-terminal domain-containing protein</fullName>
    </recommendedName>
</protein>